<protein>
    <submittedName>
        <fullName evidence="5">CPBP family intramembrane metalloprotease</fullName>
    </submittedName>
</protein>
<proteinExistence type="inferred from homology"/>
<comment type="similarity">
    <text evidence="1">Belongs to the UPF0177 family.</text>
</comment>
<feature type="transmembrane region" description="Helical" evidence="2">
    <location>
        <begin position="31"/>
        <end position="49"/>
    </location>
</feature>
<evidence type="ECO:0000313" key="7">
    <source>
        <dbReference type="Proteomes" id="UP001526076"/>
    </source>
</evidence>
<feature type="transmembrane region" description="Helical" evidence="2">
    <location>
        <begin position="101"/>
        <end position="119"/>
    </location>
</feature>
<dbReference type="EMBL" id="JAPAHU010000011">
    <property type="protein sequence ID" value="MCW1042263.1"/>
    <property type="molecule type" value="Genomic_DNA"/>
</dbReference>
<dbReference type="GO" id="GO:0080120">
    <property type="term" value="P:CAAX-box protein maturation"/>
    <property type="evidence" value="ECO:0007669"/>
    <property type="project" value="UniProtKB-ARBA"/>
</dbReference>
<comment type="caution">
    <text evidence="5">The sequence shown here is derived from an EMBL/GenBank/DDBJ whole genome shotgun (WGS) entry which is preliminary data.</text>
</comment>
<feature type="domain" description="CAAX prenyl protease 2/Lysostaphin resistance protein A-like" evidence="3">
    <location>
        <begin position="100"/>
        <end position="184"/>
    </location>
</feature>
<dbReference type="EMBL" id="QRWZ01000001">
    <property type="protein sequence ID" value="RGT62674.1"/>
    <property type="molecule type" value="Genomic_DNA"/>
</dbReference>
<keyword evidence="5" id="KW-0482">Metalloprotease</keyword>
<evidence type="ECO:0000259" key="3">
    <source>
        <dbReference type="Pfam" id="PF02517"/>
    </source>
</evidence>
<keyword evidence="5" id="KW-0645">Protease</keyword>
<keyword evidence="5" id="KW-0378">Hydrolase</keyword>
<organism evidence="5 6">
    <name type="scientific">Streptococcus anginosus</name>
    <dbReference type="NCBI Taxonomy" id="1328"/>
    <lineage>
        <taxon>Bacteria</taxon>
        <taxon>Bacillati</taxon>
        <taxon>Bacillota</taxon>
        <taxon>Bacilli</taxon>
        <taxon>Lactobacillales</taxon>
        <taxon>Streptococcaceae</taxon>
        <taxon>Streptococcus</taxon>
        <taxon>Streptococcus anginosus group</taxon>
    </lineage>
</organism>
<dbReference type="InterPro" id="IPR003675">
    <property type="entry name" value="Rce1/LyrA-like_dom"/>
</dbReference>
<dbReference type="GO" id="GO:0006508">
    <property type="term" value="P:proteolysis"/>
    <property type="evidence" value="ECO:0007669"/>
    <property type="project" value="UniProtKB-KW"/>
</dbReference>
<name>A0A412PQA0_STRAP</name>
<dbReference type="Pfam" id="PF02517">
    <property type="entry name" value="Rce1-like"/>
    <property type="match status" value="1"/>
</dbReference>
<evidence type="ECO:0000256" key="2">
    <source>
        <dbReference type="SAM" id="Phobius"/>
    </source>
</evidence>
<sequence>MRVILSYLAIQVNVLVVSLYLLGYWSVEVTGSLQLSILILFSYIWWHDGKGFIHMSLKRRLGWLLICLLIMISVSLLVSYLCDVPSNNQLTLTRVQKLLPLTIFVGFLLNASLLEEYFYRQTLWEKLSKPVIQIGVTSMLFALAHHPTSLVSLLVYDCLGLTLGVLRLKTDNLTTMILHGLWNGLVLLLSIL</sequence>
<dbReference type="PANTHER" id="PTHR36435">
    <property type="entry name" value="SLR1288 PROTEIN"/>
    <property type="match status" value="1"/>
</dbReference>
<accession>A0A412PQA0</accession>
<dbReference type="PANTHER" id="PTHR36435:SF1">
    <property type="entry name" value="CAAX AMINO TERMINAL PROTEASE FAMILY PROTEIN"/>
    <property type="match status" value="1"/>
</dbReference>
<dbReference type="Proteomes" id="UP001526076">
    <property type="component" value="Unassembled WGS sequence"/>
</dbReference>
<evidence type="ECO:0000313" key="5">
    <source>
        <dbReference type="EMBL" id="RGT62674.1"/>
    </source>
</evidence>
<dbReference type="Proteomes" id="UP000284046">
    <property type="component" value="Unassembled WGS sequence"/>
</dbReference>
<evidence type="ECO:0000313" key="4">
    <source>
        <dbReference type="EMBL" id="MCW1042263.1"/>
    </source>
</evidence>
<evidence type="ECO:0000256" key="1">
    <source>
        <dbReference type="ARBA" id="ARBA00009067"/>
    </source>
</evidence>
<feature type="transmembrane region" description="Helical" evidence="2">
    <location>
        <begin position="7"/>
        <end position="25"/>
    </location>
</feature>
<gene>
    <name evidence="5" type="ORF">DWX18_00760</name>
    <name evidence="4" type="ORF">OJ597_07385</name>
</gene>
<dbReference type="GO" id="GO:0004175">
    <property type="term" value="F:endopeptidase activity"/>
    <property type="evidence" value="ECO:0007669"/>
    <property type="project" value="UniProtKB-ARBA"/>
</dbReference>
<keyword evidence="2" id="KW-0472">Membrane</keyword>
<reference evidence="5 6" key="1">
    <citation type="submission" date="2018-08" db="EMBL/GenBank/DDBJ databases">
        <title>A genome reference for cultivated species of the human gut microbiota.</title>
        <authorList>
            <person name="Zou Y."/>
            <person name="Xue W."/>
            <person name="Luo G."/>
        </authorList>
    </citation>
    <scope>NUCLEOTIDE SEQUENCE [LARGE SCALE GENOMIC DNA]</scope>
    <source>
        <strain evidence="5 6">AF18-38</strain>
    </source>
</reference>
<keyword evidence="2" id="KW-1133">Transmembrane helix</keyword>
<evidence type="ECO:0000313" key="6">
    <source>
        <dbReference type="Proteomes" id="UP000284046"/>
    </source>
</evidence>
<keyword evidence="2" id="KW-0812">Transmembrane</keyword>
<reference evidence="4 7" key="2">
    <citation type="submission" date="2022-10" db="EMBL/GenBank/DDBJ databases">
        <title>Comparative genomic study of S. anginosus.</title>
        <authorList>
            <person name="Prasad A."/>
            <person name="Ene A."/>
            <person name="Jablonska S."/>
            <person name="Du J."/>
            <person name="Wolfe A.J."/>
            <person name="Putonti C."/>
        </authorList>
    </citation>
    <scope>NUCLEOTIDE SEQUENCE [LARGE SCALE GENOMIC DNA]</scope>
    <source>
        <strain evidence="4 7">UMB9231</strain>
    </source>
</reference>
<feature type="transmembrane region" description="Helical" evidence="2">
    <location>
        <begin position="61"/>
        <end position="81"/>
    </location>
</feature>
<dbReference type="InterPro" id="IPR052710">
    <property type="entry name" value="CAAX_protease"/>
</dbReference>
<keyword evidence="7" id="KW-1185">Reference proteome</keyword>
<dbReference type="RefSeq" id="WP_007517293.1">
    <property type="nucleotide sequence ID" value="NZ_CP118046.1"/>
</dbReference>
<dbReference type="AlphaFoldDB" id="A0A412PQA0"/>
<dbReference type="GO" id="GO:0008237">
    <property type="term" value="F:metallopeptidase activity"/>
    <property type="evidence" value="ECO:0007669"/>
    <property type="project" value="UniProtKB-KW"/>
</dbReference>